<keyword evidence="4" id="KW-1185">Reference proteome</keyword>
<dbReference type="EMBL" id="BPRC01000064">
    <property type="protein sequence ID" value="GJE68413.1"/>
    <property type="molecule type" value="Genomic_DNA"/>
</dbReference>
<proteinExistence type="predicted"/>
<dbReference type="Pfam" id="PF01610">
    <property type="entry name" value="DDE_Tnp_ISL3"/>
    <property type="match status" value="1"/>
</dbReference>
<reference evidence="3" key="2">
    <citation type="submission" date="2021-08" db="EMBL/GenBank/DDBJ databases">
        <authorList>
            <person name="Tani A."/>
            <person name="Ola A."/>
            <person name="Ogura Y."/>
            <person name="Katsura K."/>
            <person name="Hayashi T."/>
        </authorList>
    </citation>
    <scope>NUCLEOTIDE SEQUENCE</scope>
    <source>
        <strain evidence="3">NBRC 15686</strain>
    </source>
</reference>
<name>A0ABQ4UMH2_9HYPH</name>
<organism evidence="3 4">
    <name type="scientific">Methylorubrum aminovorans</name>
    <dbReference type="NCBI Taxonomy" id="269069"/>
    <lineage>
        <taxon>Bacteria</taxon>
        <taxon>Pseudomonadati</taxon>
        <taxon>Pseudomonadota</taxon>
        <taxon>Alphaproteobacteria</taxon>
        <taxon>Hyphomicrobiales</taxon>
        <taxon>Methylobacteriaceae</taxon>
        <taxon>Methylorubrum</taxon>
    </lineage>
</organism>
<evidence type="ECO:0000313" key="3">
    <source>
        <dbReference type="EMBL" id="GJE68413.1"/>
    </source>
</evidence>
<dbReference type="Proteomes" id="UP001055039">
    <property type="component" value="Unassembled WGS sequence"/>
</dbReference>
<dbReference type="InterPro" id="IPR047951">
    <property type="entry name" value="Transpos_ISL3"/>
</dbReference>
<comment type="caution">
    <text evidence="3">The sequence shown here is derived from an EMBL/GenBank/DDBJ whole genome shotgun (WGS) entry which is preliminary data.</text>
</comment>
<feature type="region of interest" description="Disordered" evidence="1">
    <location>
        <begin position="157"/>
        <end position="183"/>
    </location>
</feature>
<reference evidence="3" key="1">
    <citation type="journal article" date="2021" name="Front. Microbiol.">
        <title>Comprehensive Comparative Genomics and Phenotyping of Methylobacterium Species.</title>
        <authorList>
            <person name="Alessa O."/>
            <person name="Ogura Y."/>
            <person name="Fujitani Y."/>
            <person name="Takami H."/>
            <person name="Hayashi T."/>
            <person name="Sahin N."/>
            <person name="Tani A."/>
        </authorList>
    </citation>
    <scope>NUCLEOTIDE SEQUENCE</scope>
    <source>
        <strain evidence="3">NBRC 15686</strain>
    </source>
</reference>
<dbReference type="PANTHER" id="PTHR33498:SF1">
    <property type="entry name" value="TRANSPOSASE FOR INSERTION SEQUENCE ELEMENT IS1557"/>
    <property type="match status" value="1"/>
</dbReference>
<evidence type="ECO:0000313" key="4">
    <source>
        <dbReference type="Proteomes" id="UP001055039"/>
    </source>
</evidence>
<protein>
    <recommendedName>
        <fullName evidence="2">Transposase IS204/IS1001/IS1096/IS1165 DDE domain-containing protein</fullName>
    </recommendedName>
</protein>
<dbReference type="PANTHER" id="PTHR33498">
    <property type="entry name" value="TRANSPOSASE FOR INSERTION SEQUENCE ELEMENT IS1557"/>
    <property type="match status" value="1"/>
</dbReference>
<dbReference type="InterPro" id="IPR002560">
    <property type="entry name" value="Transposase_DDE"/>
</dbReference>
<accession>A0ABQ4UMH2</accession>
<gene>
    <name evidence="3" type="ORF">LNAOJCKE_5652</name>
</gene>
<evidence type="ECO:0000256" key="1">
    <source>
        <dbReference type="SAM" id="MobiDB-lite"/>
    </source>
</evidence>
<feature type="domain" description="Transposase IS204/IS1001/IS1096/IS1165 DDE" evidence="2">
    <location>
        <begin position="58"/>
        <end position="116"/>
    </location>
</feature>
<sequence length="237" mass="25602">MSPGHRLGDLQHHLGLALVGEAGARLTGRLGLPVSPDTLLRLVRGRAPAQADRAPRVLGIDDWAWRRGQRYGTILCDLERGQIIDLLPDRETATVADWLQQHPGVEVVACDRAGAYSIRRSAAKPIISRSRSASALFSSRPRRLIISSVIGGLSGSGLCSQPDPTRQPPMTTPRGRASSLPSSYTTIRDTIRHLRPCAPRSCSMSACAEALREGVHSADVVLNILAPSRMQDRARDG</sequence>
<evidence type="ECO:0000259" key="2">
    <source>
        <dbReference type="Pfam" id="PF01610"/>
    </source>
</evidence>